<evidence type="ECO:0000256" key="1">
    <source>
        <dbReference type="SAM" id="MobiDB-lite"/>
    </source>
</evidence>
<keyword evidence="5" id="KW-1185">Reference proteome</keyword>
<dbReference type="InterPro" id="IPR026913">
    <property type="entry name" value="METTL24"/>
</dbReference>
<sequence length="336" mass="38792">MFLDRYSRRRRWIVGCVAVTTAVVIMLLTPPPKMAKLFLNEEIYWTKRNYEETTESKEEPVQPPPENKKIQTTVTTSSLNRTESAPTPSIFTYVDEPPAANEMKRLMRALSTQGAVCSDQRRIGGLPRGPHGAPRPFGPDGMWYICFDEEVQLIPGTCVVYSIGTGDDFSFDEKMANHGCNVFAFDPTMGREDHNHSPRVMFYNLGLSDVDQEGAENVSNKLDKRTWKTRTLASIIKELGHSKREIDILKMDIESNEWRCLRHMLADGTLKNYVRQLNVEYHVIVRTPEALRRYYSTAKWLERQGFKIFHSRRNPYCPECWEMSYINSNLVNLPLN</sequence>
<dbReference type="InterPro" id="IPR025714">
    <property type="entry name" value="Methyltranfer_dom"/>
</dbReference>
<organism evidence="4 5">
    <name type="scientific">Porites evermanni</name>
    <dbReference type="NCBI Taxonomy" id="104178"/>
    <lineage>
        <taxon>Eukaryota</taxon>
        <taxon>Metazoa</taxon>
        <taxon>Cnidaria</taxon>
        <taxon>Anthozoa</taxon>
        <taxon>Hexacorallia</taxon>
        <taxon>Scleractinia</taxon>
        <taxon>Fungiina</taxon>
        <taxon>Poritidae</taxon>
        <taxon>Porites</taxon>
    </lineage>
</organism>
<comment type="caution">
    <text evidence="4">The sequence shown here is derived from an EMBL/GenBank/DDBJ whole genome shotgun (WGS) entry which is preliminary data.</text>
</comment>
<dbReference type="SUPFAM" id="SSF53335">
    <property type="entry name" value="S-adenosyl-L-methionine-dependent methyltransferases"/>
    <property type="match status" value="1"/>
</dbReference>
<accession>A0ABN8SU10</accession>
<evidence type="ECO:0000313" key="5">
    <source>
        <dbReference type="Proteomes" id="UP001159427"/>
    </source>
</evidence>
<evidence type="ECO:0000313" key="4">
    <source>
        <dbReference type="EMBL" id="CAH3195033.1"/>
    </source>
</evidence>
<keyword evidence="2" id="KW-1133">Transmembrane helix</keyword>
<gene>
    <name evidence="4" type="ORF">PEVE_00029268</name>
</gene>
<name>A0ABN8SU10_9CNID</name>
<dbReference type="InterPro" id="IPR029063">
    <property type="entry name" value="SAM-dependent_MTases_sf"/>
</dbReference>
<evidence type="ECO:0000259" key="3">
    <source>
        <dbReference type="Pfam" id="PF13383"/>
    </source>
</evidence>
<keyword evidence="2" id="KW-0812">Transmembrane</keyword>
<dbReference type="Gene3D" id="3.40.50.150">
    <property type="entry name" value="Vaccinia Virus protein VP39"/>
    <property type="match status" value="1"/>
</dbReference>
<dbReference type="Proteomes" id="UP001159427">
    <property type="component" value="Unassembled WGS sequence"/>
</dbReference>
<evidence type="ECO:0000256" key="2">
    <source>
        <dbReference type="SAM" id="Phobius"/>
    </source>
</evidence>
<reference evidence="4 5" key="1">
    <citation type="submission" date="2022-05" db="EMBL/GenBank/DDBJ databases">
        <authorList>
            <consortium name="Genoscope - CEA"/>
            <person name="William W."/>
        </authorList>
    </citation>
    <scope>NUCLEOTIDE SEQUENCE [LARGE SCALE GENOMIC DNA]</scope>
</reference>
<dbReference type="PANTHER" id="PTHR32026">
    <property type="entry name" value="METHYLTRANSFERASE-LIKE PROTEIN 24"/>
    <property type="match status" value="1"/>
</dbReference>
<keyword evidence="2" id="KW-0472">Membrane</keyword>
<feature type="region of interest" description="Disordered" evidence="1">
    <location>
        <begin position="54"/>
        <end position="89"/>
    </location>
</feature>
<dbReference type="PANTHER" id="PTHR32026:SF10">
    <property type="entry name" value="METHYLTRANSFERASE-LIKE PROTEIN 24-RELATED"/>
    <property type="match status" value="1"/>
</dbReference>
<dbReference type="Pfam" id="PF13383">
    <property type="entry name" value="Methyltransf_22"/>
    <property type="match status" value="1"/>
</dbReference>
<proteinExistence type="predicted"/>
<protein>
    <recommendedName>
        <fullName evidence="3">Methyltransferase domain-containing protein</fullName>
    </recommendedName>
</protein>
<feature type="domain" description="Methyltransferase" evidence="3">
    <location>
        <begin position="116"/>
        <end position="326"/>
    </location>
</feature>
<feature type="transmembrane region" description="Helical" evidence="2">
    <location>
        <begin position="12"/>
        <end position="29"/>
    </location>
</feature>
<dbReference type="EMBL" id="CALNXI010004082">
    <property type="protein sequence ID" value="CAH3195033.1"/>
    <property type="molecule type" value="Genomic_DNA"/>
</dbReference>
<feature type="compositionally biased region" description="Polar residues" evidence="1">
    <location>
        <begin position="70"/>
        <end position="89"/>
    </location>
</feature>